<evidence type="ECO:0000256" key="1">
    <source>
        <dbReference type="SAM" id="SignalP"/>
    </source>
</evidence>
<sequence length="253" mass="29228" precursor="true">MTPLRLALGLAVCTFFVAVQSASAQYRDFFPRRYQVDHHDHVIRDSHGHVVGRYHHDVVREDSDRFFPSTRHFHNRETYFIRNGKYYFSPKTVLLGNGVVPQPEVVGFGSFSHVDDLASQLETQMKYFLLDMHYNYSHNHGFRETYAEAYQLYQVAQYVHAQEHQHNHNAIKQQLNGMDALFHHIEEDVRGWSRHQHFQVGNRGIGSKMQQIESTLHHLMNDVGVDQVPLPATTVPVPVPSTLSPVPSVFLTK</sequence>
<keyword evidence="1" id="KW-0732">Signal</keyword>
<evidence type="ECO:0000313" key="3">
    <source>
        <dbReference type="Proteomes" id="UP000317178"/>
    </source>
</evidence>
<evidence type="ECO:0000313" key="2">
    <source>
        <dbReference type="EMBL" id="QDU82265.1"/>
    </source>
</evidence>
<gene>
    <name evidence="2" type="ORF">Pla110_40200</name>
</gene>
<dbReference type="KEGG" id="plon:Pla110_40200"/>
<dbReference type="EMBL" id="CP036281">
    <property type="protein sequence ID" value="QDU82265.1"/>
    <property type="molecule type" value="Genomic_DNA"/>
</dbReference>
<dbReference type="OrthoDB" id="267854at2"/>
<name>A0A518CSS7_9PLAN</name>
<keyword evidence="3" id="KW-1185">Reference proteome</keyword>
<dbReference type="RefSeq" id="WP_144998291.1">
    <property type="nucleotide sequence ID" value="NZ_CP036281.1"/>
</dbReference>
<feature type="signal peptide" evidence="1">
    <location>
        <begin position="1"/>
        <end position="24"/>
    </location>
</feature>
<organism evidence="2 3">
    <name type="scientific">Polystyrenella longa</name>
    <dbReference type="NCBI Taxonomy" id="2528007"/>
    <lineage>
        <taxon>Bacteria</taxon>
        <taxon>Pseudomonadati</taxon>
        <taxon>Planctomycetota</taxon>
        <taxon>Planctomycetia</taxon>
        <taxon>Planctomycetales</taxon>
        <taxon>Planctomycetaceae</taxon>
        <taxon>Polystyrenella</taxon>
    </lineage>
</organism>
<reference evidence="2 3" key="1">
    <citation type="submission" date="2019-02" db="EMBL/GenBank/DDBJ databases">
        <title>Deep-cultivation of Planctomycetes and their phenomic and genomic characterization uncovers novel biology.</title>
        <authorList>
            <person name="Wiegand S."/>
            <person name="Jogler M."/>
            <person name="Boedeker C."/>
            <person name="Pinto D."/>
            <person name="Vollmers J."/>
            <person name="Rivas-Marin E."/>
            <person name="Kohn T."/>
            <person name="Peeters S.H."/>
            <person name="Heuer A."/>
            <person name="Rast P."/>
            <person name="Oberbeckmann S."/>
            <person name="Bunk B."/>
            <person name="Jeske O."/>
            <person name="Meyerdierks A."/>
            <person name="Storesund J.E."/>
            <person name="Kallscheuer N."/>
            <person name="Luecker S."/>
            <person name="Lage O.M."/>
            <person name="Pohl T."/>
            <person name="Merkel B.J."/>
            <person name="Hornburger P."/>
            <person name="Mueller R.-W."/>
            <person name="Bruemmer F."/>
            <person name="Labrenz M."/>
            <person name="Spormann A.M."/>
            <person name="Op den Camp H."/>
            <person name="Overmann J."/>
            <person name="Amann R."/>
            <person name="Jetten M.S.M."/>
            <person name="Mascher T."/>
            <person name="Medema M.H."/>
            <person name="Devos D.P."/>
            <person name="Kaster A.-K."/>
            <person name="Ovreas L."/>
            <person name="Rohde M."/>
            <person name="Galperin M.Y."/>
            <person name="Jogler C."/>
        </authorList>
    </citation>
    <scope>NUCLEOTIDE SEQUENCE [LARGE SCALE GENOMIC DNA]</scope>
    <source>
        <strain evidence="2 3">Pla110</strain>
    </source>
</reference>
<dbReference type="Proteomes" id="UP000317178">
    <property type="component" value="Chromosome"/>
</dbReference>
<dbReference type="AlphaFoldDB" id="A0A518CSS7"/>
<accession>A0A518CSS7</accession>
<feature type="chain" id="PRO_5022144010" evidence="1">
    <location>
        <begin position="25"/>
        <end position="253"/>
    </location>
</feature>
<proteinExistence type="predicted"/>
<protein>
    <submittedName>
        <fullName evidence="2">Uncharacterized protein</fullName>
    </submittedName>
</protein>